<evidence type="ECO:0000313" key="3">
    <source>
        <dbReference type="Proteomes" id="UP000011531"/>
    </source>
</evidence>
<gene>
    <name evidence="2" type="ORF">C492_08005</name>
</gene>
<dbReference type="EMBL" id="AOIA01000057">
    <property type="protein sequence ID" value="ELY62523.1"/>
    <property type="molecule type" value="Genomic_DNA"/>
</dbReference>
<name>L9XPL3_9EURY</name>
<reference evidence="2 3" key="1">
    <citation type="journal article" date="2014" name="PLoS Genet.">
        <title>Phylogenetically driven sequencing of extremely halophilic archaea reveals strategies for static and dynamic osmo-response.</title>
        <authorList>
            <person name="Becker E.A."/>
            <person name="Seitzer P.M."/>
            <person name="Tritt A."/>
            <person name="Larsen D."/>
            <person name="Krusor M."/>
            <person name="Yao A.I."/>
            <person name="Wu D."/>
            <person name="Madern D."/>
            <person name="Eisen J.A."/>
            <person name="Darling A.E."/>
            <person name="Facciotti M.T."/>
        </authorList>
    </citation>
    <scope>NUCLEOTIDE SEQUENCE [LARGE SCALE GENOMIC DNA]</scope>
    <source>
        <strain evidence="2 3">DSM 18795</strain>
    </source>
</reference>
<organism evidence="2 3">
    <name type="scientific">Natronococcus jeotgali DSM 18795</name>
    <dbReference type="NCBI Taxonomy" id="1227498"/>
    <lineage>
        <taxon>Archaea</taxon>
        <taxon>Methanobacteriati</taxon>
        <taxon>Methanobacteriota</taxon>
        <taxon>Stenosarchaea group</taxon>
        <taxon>Halobacteria</taxon>
        <taxon>Halobacteriales</taxon>
        <taxon>Natrialbaceae</taxon>
        <taxon>Natronococcus</taxon>
    </lineage>
</organism>
<dbReference type="RefSeq" id="WP_008422090.1">
    <property type="nucleotide sequence ID" value="NZ_AOIA01000057.1"/>
</dbReference>
<dbReference type="AlphaFoldDB" id="L9XPL3"/>
<comment type="caution">
    <text evidence="2">The sequence shown here is derived from an EMBL/GenBank/DDBJ whole genome shotgun (WGS) entry which is preliminary data.</text>
</comment>
<protein>
    <submittedName>
        <fullName evidence="2">Uncharacterized protein</fullName>
    </submittedName>
</protein>
<dbReference type="Proteomes" id="UP000011531">
    <property type="component" value="Unassembled WGS sequence"/>
</dbReference>
<evidence type="ECO:0000256" key="1">
    <source>
        <dbReference type="SAM" id="MobiDB-lite"/>
    </source>
</evidence>
<keyword evidence="3" id="KW-1185">Reference proteome</keyword>
<feature type="region of interest" description="Disordered" evidence="1">
    <location>
        <begin position="44"/>
        <end position="69"/>
    </location>
</feature>
<evidence type="ECO:0000313" key="2">
    <source>
        <dbReference type="EMBL" id="ELY62523.1"/>
    </source>
</evidence>
<dbReference type="STRING" id="1227498.C492_08005"/>
<sequence length="87" mass="9387">MSDETNDDALTVIVTLNGEDMEFGREVSETASVEAMDVAVHGGSRTIAGKEDESAGARPTSHRPQLPSTFVGDLPQVSAFLYNFLNW</sequence>
<proteinExistence type="predicted"/>
<accession>L9XPL3</accession>